<feature type="compositionally biased region" description="Low complexity" evidence="1">
    <location>
        <begin position="558"/>
        <end position="583"/>
    </location>
</feature>
<comment type="caution">
    <text evidence="3">The sequence shown here is derived from an EMBL/GenBank/DDBJ whole genome shotgun (WGS) entry which is preliminary data.</text>
</comment>
<reference evidence="3 4" key="1">
    <citation type="journal article" date="2016" name="Genome Announc.">
        <title>Draft Genome Sequences of Five Rapidly Growing Mycobacterium Species, M. thermoresistibile, M. fortuitum subsp. acetamidolyticum, M. canariasense, M. brisbanense, and M. novocastrense.</title>
        <authorList>
            <person name="Katahira K."/>
            <person name="Ogura Y."/>
            <person name="Gotoh Y."/>
            <person name="Hayashi T."/>
        </authorList>
    </citation>
    <scope>NUCLEOTIDE SEQUENCE [LARGE SCALE GENOMIC DNA]</scope>
    <source>
        <strain evidence="3 4">JCM6362</strain>
    </source>
</reference>
<keyword evidence="2" id="KW-0732">Signal</keyword>
<dbReference type="EMBL" id="BCTB01000012">
    <property type="protein sequence ID" value="GAT15075.1"/>
    <property type="molecule type" value="Genomic_DNA"/>
</dbReference>
<dbReference type="STRING" id="1797.RMCT_2045"/>
<feature type="region of interest" description="Disordered" evidence="1">
    <location>
        <begin position="558"/>
        <end position="670"/>
    </location>
</feature>
<feature type="chain" id="PRO_5007090957" evidence="2">
    <location>
        <begin position="23"/>
        <end position="670"/>
    </location>
</feature>
<proteinExistence type="predicted"/>
<evidence type="ECO:0000256" key="2">
    <source>
        <dbReference type="SAM" id="SignalP"/>
    </source>
</evidence>
<dbReference type="AlphaFoldDB" id="A0A100XEC6"/>
<dbReference type="OMA" id="GPIFWAA"/>
<evidence type="ECO:0000313" key="4">
    <source>
        <dbReference type="Proteomes" id="UP000069654"/>
    </source>
</evidence>
<reference evidence="4" key="2">
    <citation type="submission" date="2016-02" db="EMBL/GenBank/DDBJ databases">
        <title>Draft genome sequence of five rapidly growing Mycobacterium species.</title>
        <authorList>
            <person name="Katahira K."/>
            <person name="Gotou Y."/>
            <person name="Iida K."/>
            <person name="Ogura Y."/>
            <person name="Hayashi T."/>
        </authorList>
    </citation>
    <scope>NUCLEOTIDE SEQUENCE [LARGE SCALE GENOMIC DNA]</scope>
    <source>
        <strain evidence="4">JCM6362</strain>
    </source>
</reference>
<accession>A0A100XEC6</accession>
<evidence type="ECO:0000313" key="3">
    <source>
        <dbReference type="EMBL" id="GAT15075.1"/>
    </source>
</evidence>
<evidence type="ECO:0000256" key="1">
    <source>
        <dbReference type="SAM" id="MobiDB-lite"/>
    </source>
</evidence>
<dbReference type="Proteomes" id="UP000069654">
    <property type="component" value="Unassembled WGS sequence"/>
</dbReference>
<feature type="compositionally biased region" description="Basic and acidic residues" evidence="1">
    <location>
        <begin position="649"/>
        <end position="670"/>
    </location>
</feature>
<gene>
    <name evidence="3" type="ORF">RMCT_2045</name>
</gene>
<name>A0A100XEC6_MYCTH</name>
<protein>
    <submittedName>
        <fullName evidence="3">Uncharacterized protein</fullName>
    </submittedName>
</protein>
<feature type="signal peptide" evidence="2">
    <location>
        <begin position="1"/>
        <end position="22"/>
    </location>
</feature>
<organism evidence="3 4">
    <name type="scientific">Mycolicibacterium thermoresistibile</name>
    <name type="common">Mycobacterium thermoresistibile</name>
    <dbReference type="NCBI Taxonomy" id="1797"/>
    <lineage>
        <taxon>Bacteria</taxon>
        <taxon>Bacillati</taxon>
        <taxon>Actinomycetota</taxon>
        <taxon>Actinomycetes</taxon>
        <taxon>Mycobacteriales</taxon>
        <taxon>Mycobacteriaceae</taxon>
        <taxon>Mycolicibacterium</taxon>
    </lineage>
</organism>
<sequence>MALATTAALTVGVTAPSLQNQAAPQVVDIDEHRIVDDAEVALSAIAGLYGVGPIFWAAEALGITPENVVRSAVGTLGSPLLDDTVELLFDALGLVFDTGAPGPLPGDVYGRVNGLNYTTDLILELVPEGLRNLRVGLVGAGALNLLFGADVIAPGQTIGQAAQAVFDRLPILKQRRAVILSEGLGGLTTSLAYRDMIKAVTSDDPDWEPGVTGQWLIFVNNPGRPGGGLFALATPLTSLVGLNLTTPAGGSYVNDPDDPTKVLNTSVLDIGWAYNVMSDAPTTLSPLAWANALAGAIFLSHLIPDDLNIADTNLLEQALPLTVGLANGVAVLLDPTGGQGSKVVPILGDLIDALNKIPLVDLPHVPGLNGTSTYITYDSGNLPLLEPFDVLPRMLGMVGLNVPQPVLNSVENALRLAINTSYQDVDPVTLERRFDMAGRQAVFGQSPLTPSQQFDAGWLIANTLINDIQDNLLNPVAWTPSVAGQPVLNEALRALIQNAAAIAVSQLINAGIDVVQDIGEAGFGQVRTALTPVLDVADELNRQTRATTTVTLQVDQPATAAKTSEKPAAAATSALQTSAADTARTAPAIDTDGDDEPTAEAGKPVEKTSTQRRARTQPGGQPDKAGHSGTSAVDRPASKPKPPSIGKSPAEKAGKSGQRDGRDKRDRNAA</sequence>